<dbReference type="PANTHER" id="PTHR15096:SF5">
    <property type="entry name" value="PROLACTIN-INDUCIBLE PROTEIN"/>
    <property type="match status" value="1"/>
</dbReference>
<evidence type="ECO:0000256" key="6">
    <source>
        <dbReference type="ARBA" id="ARBA00025932"/>
    </source>
</evidence>
<dbReference type="Pfam" id="PF05326">
    <property type="entry name" value="SVA"/>
    <property type="match status" value="1"/>
</dbReference>
<dbReference type="GO" id="GO:0004190">
    <property type="term" value="F:aspartic-type endopeptidase activity"/>
    <property type="evidence" value="ECO:0007669"/>
    <property type="project" value="TreeGrafter"/>
</dbReference>
<comment type="subcellular location">
    <subcellularLocation>
        <location evidence="1">Secreted</location>
    </subcellularLocation>
</comment>
<evidence type="ECO:0000256" key="3">
    <source>
        <dbReference type="ARBA" id="ARBA00022525"/>
    </source>
</evidence>
<comment type="subunit">
    <text evidence="6">Monomer. Interacts with AZGP1.</text>
</comment>
<dbReference type="GO" id="GO:0005615">
    <property type="term" value="C:extracellular space"/>
    <property type="evidence" value="ECO:0007669"/>
    <property type="project" value="TreeGrafter"/>
</dbReference>
<dbReference type="InterPro" id="IPR014756">
    <property type="entry name" value="Ig_E-set"/>
</dbReference>
<proteinExistence type="inferred from homology"/>
<evidence type="ECO:0000256" key="7">
    <source>
        <dbReference type="ARBA" id="ARBA00032342"/>
    </source>
</evidence>
<organism evidence="9 10">
    <name type="scientific">Mus spicilegus</name>
    <name type="common">Mound-building mouse</name>
    <dbReference type="NCBI Taxonomy" id="10103"/>
    <lineage>
        <taxon>Eukaryota</taxon>
        <taxon>Metazoa</taxon>
        <taxon>Chordata</taxon>
        <taxon>Craniata</taxon>
        <taxon>Vertebrata</taxon>
        <taxon>Euteleostomi</taxon>
        <taxon>Mammalia</taxon>
        <taxon>Eutheria</taxon>
        <taxon>Euarchontoglires</taxon>
        <taxon>Glires</taxon>
        <taxon>Rodentia</taxon>
        <taxon>Myomorpha</taxon>
        <taxon>Muroidea</taxon>
        <taxon>Muridae</taxon>
        <taxon>Murinae</taxon>
        <taxon>Mus</taxon>
        <taxon>Mus</taxon>
    </lineage>
</organism>
<feature type="chain" id="PRO_5034081495" description="Prolactin-induced protein" evidence="8">
    <location>
        <begin position="27"/>
        <end position="145"/>
    </location>
</feature>
<accession>A0A8C6IEB4</accession>
<keyword evidence="10" id="KW-1185">Reference proteome</keyword>
<reference evidence="9" key="1">
    <citation type="submission" date="2025-08" db="UniProtKB">
        <authorList>
            <consortium name="Ensembl"/>
        </authorList>
    </citation>
    <scope>IDENTIFICATION</scope>
</reference>
<dbReference type="GeneTree" id="ENSGT00390000002099"/>
<dbReference type="InterPro" id="IPR007990">
    <property type="entry name" value="PIP"/>
</dbReference>
<name>A0A8C6IEB4_MUSSI</name>
<keyword evidence="5" id="KW-1015">Disulfide bond</keyword>
<dbReference type="InterPro" id="IPR013783">
    <property type="entry name" value="Ig-like_fold"/>
</dbReference>
<evidence type="ECO:0000256" key="5">
    <source>
        <dbReference type="ARBA" id="ARBA00023157"/>
    </source>
</evidence>
<reference evidence="9" key="2">
    <citation type="submission" date="2025-09" db="UniProtKB">
        <authorList>
            <consortium name="Ensembl"/>
        </authorList>
    </citation>
    <scope>IDENTIFICATION</scope>
</reference>
<keyword evidence="3" id="KW-0964">Secreted</keyword>
<evidence type="ECO:0000256" key="8">
    <source>
        <dbReference type="SAM" id="SignalP"/>
    </source>
</evidence>
<evidence type="ECO:0000256" key="2">
    <source>
        <dbReference type="ARBA" id="ARBA00006819"/>
    </source>
</evidence>
<keyword evidence="4 8" id="KW-0732">Signal</keyword>
<evidence type="ECO:0000313" key="10">
    <source>
        <dbReference type="Proteomes" id="UP000694415"/>
    </source>
</evidence>
<dbReference type="Ensembl" id="ENSMSIT00000044421.1">
    <property type="protein sequence ID" value="ENSMSIP00000035257.1"/>
    <property type="gene ID" value="ENSMSIG00000029358.1"/>
</dbReference>
<dbReference type="GO" id="GO:0002682">
    <property type="term" value="P:regulation of immune system process"/>
    <property type="evidence" value="ECO:0007669"/>
    <property type="project" value="TreeGrafter"/>
</dbReference>
<dbReference type="PANTHER" id="PTHR15096">
    <property type="entry name" value="PROLACTIN-INDUCIBLE PROTEIN/SEMINAL VESICLE ANTIGEN"/>
    <property type="match status" value="1"/>
</dbReference>
<dbReference type="AlphaFoldDB" id="A0A8C6IEB4"/>
<feature type="signal peptide" evidence="8">
    <location>
        <begin position="1"/>
        <end position="26"/>
    </location>
</feature>
<comment type="similarity">
    <text evidence="2">Belongs to the PIP family.</text>
</comment>
<evidence type="ECO:0000313" key="9">
    <source>
        <dbReference type="Ensembl" id="ENSMSIP00000035257.1"/>
    </source>
</evidence>
<sequence length="145" mass="16532">MQGLSFTFSAATLFLVLCLQLGIIESQDENVRKPILFDLHLPSTAEANQEISVKLRLQTQNEECMMVKVYLLSSVPMEGAFNYTQTHCLCNGHTITLFWDFEVIKTETFAIVLESVSEWNICPNDLGVLPITGDQYLTYRIEYKN</sequence>
<dbReference type="GO" id="GO:0006508">
    <property type="term" value="P:proteolysis"/>
    <property type="evidence" value="ECO:0007669"/>
    <property type="project" value="TreeGrafter"/>
</dbReference>
<evidence type="ECO:0000256" key="4">
    <source>
        <dbReference type="ARBA" id="ARBA00022729"/>
    </source>
</evidence>
<protein>
    <recommendedName>
        <fullName evidence="7">Prolactin-induced protein</fullName>
    </recommendedName>
</protein>
<dbReference type="Proteomes" id="UP000694415">
    <property type="component" value="Unplaced"/>
</dbReference>
<dbReference type="Gene3D" id="2.60.40.10">
    <property type="entry name" value="Immunoglobulins"/>
    <property type="match status" value="1"/>
</dbReference>
<dbReference type="SUPFAM" id="SSF81296">
    <property type="entry name" value="E set domains"/>
    <property type="match status" value="1"/>
</dbReference>
<evidence type="ECO:0000256" key="1">
    <source>
        <dbReference type="ARBA" id="ARBA00004613"/>
    </source>
</evidence>